<feature type="repeat" description="Solcar" evidence="10">
    <location>
        <begin position="14"/>
        <end position="104"/>
    </location>
</feature>
<accession>A0A7C8IAM0</accession>
<dbReference type="PANTHER" id="PTHR46356">
    <property type="entry name" value="MITOCHONDRIAL 2-OXODICARBOXYLATE CARRIER"/>
    <property type="match status" value="1"/>
</dbReference>
<dbReference type="GO" id="GO:0005471">
    <property type="term" value="F:ATP:ADP antiporter activity"/>
    <property type="evidence" value="ECO:0007669"/>
    <property type="project" value="InterPro"/>
</dbReference>
<keyword evidence="5" id="KW-0677">Repeat</keyword>
<feature type="repeat" description="Solcar" evidence="10">
    <location>
        <begin position="213"/>
        <end position="303"/>
    </location>
</feature>
<evidence type="ECO:0000256" key="7">
    <source>
        <dbReference type="ARBA" id="ARBA00022989"/>
    </source>
</evidence>
<evidence type="ECO:0000256" key="10">
    <source>
        <dbReference type="PROSITE-ProRule" id="PRU00282"/>
    </source>
</evidence>
<dbReference type="Pfam" id="PF00153">
    <property type="entry name" value="Mito_carr"/>
    <property type="match status" value="3"/>
</dbReference>
<evidence type="ECO:0000313" key="12">
    <source>
        <dbReference type="EMBL" id="KAF2874789.1"/>
    </source>
</evidence>
<dbReference type="InterPro" id="IPR002067">
    <property type="entry name" value="MCP"/>
</dbReference>
<keyword evidence="9 10" id="KW-0472">Membrane</keyword>
<dbReference type="InterPro" id="IPR023395">
    <property type="entry name" value="MCP_dom_sf"/>
</dbReference>
<proteinExistence type="inferred from homology"/>
<evidence type="ECO:0000256" key="9">
    <source>
        <dbReference type="ARBA" id="ARBA00023136"/>
    </source>
</evidence>
<comment type="caution">
    <text evidence="12">The sequence shown here is derived from an EMBL/GenBank/DDBJ whole genome shotgun (WGS) entry which is preliminary data.</text>
</comment>
<sequence length="306" mass="33370">MTPKVAKQDSAKALPFRYQFAAGAIAGISESVARYPLDVVKTRIQLQHGVVVDGEGYTGVVDCFRKIIRNEGFSRLYRGITAPILMEVPKRAIKFSANDSFSPFYQRLLNAPEITQPLAILTGASAGAVESLVVVPFELIKIRLQDRSNAGRYTGLLDCVVKVVRQEGPLALYNGFEATLWRHIVWNAGYFGCIFQVRTQLPDPATAANAKAQKTINDLAAGFVGGVVGTTFNTPLDVVKSRIQSVAKVQGVRGKYQWAWPSLGVVMKEEGFRALYKGYVAKILRFGPGGGVLLVVYSAVMDMFSA</sequence>
<organism evidence="12 13">
    <name type="scientific">Massariosphaeria phaeospora</name>
    <dbReference type="NCBI Taxonomy" id="100035"/>
    <lineage>
        <taxon>Eukaryota</taxon>
        <taxon>Fungi</taxon>
        <taxon>Dikarya</taxon>
        <taxon>Ascomycota</taxon>
        <taxon>Pezizomycotina</taxon>
        <taxon>Dothideomycetes</taxon>
        <taxon>Pleosporomycetidae</taxon>
        <taxon>Pleosporales</taxon>
        <taxon>Pleosporales incertae sedis</taxon>
        <taxon>Massariosphaeria</taxon>
    </lineage>
</organism>
<dbReference type="PRINTS" id="PR00927">
    <property type="entry name" value="ADPTRNSLCASE"/>
</dbReference>
<dbReference type="PANTHER" id="PTHR46356:SF1">
    <property type="entry name" value="MITOCHONDRIAL 2-OXODICARBOXYLATE CARRIER"/>
    <property type="match status" value="1"/>
</dbReference>
<dbReference type="AlphaFoldDB" id="A0A7C8IAM0"/>
<dbReference type="GO" id="GO:0005743">
    <property type="term" value="C:mitochondrial inner membrane"/>
    <property type="evidence" value="ECO:0007669"/>
    <property type="project" value="UniProtKB-SubCell"/>
</dbReference>
<dbReference type="EMBL" id="JAADJZ010000005">
    <property type="protein sequence ID" value="KAF2874789.1"/>
    <property type="molecule type" value="Genomic_DNA"/>
</dbReference>
<reference evidence="12 13" key="1">
    <citation type="submission" date="2020-01" db="EMBL/GenBank/DDBJ databases">
        <authorList>
            <consortium name="DOE Joint Genome Institute"/>
            <person name="Haridas S."/>
            <person name="Albert R."/>
            <person name="Binder M."/>
            <person name="Bloem J."/>
            <person name="Labutti K."/>
            <person name="Salamov A."/>
            <person name="Andreopoulos B."/>
            <person name="Baker S.E."/>
            <person name="Barry K."/>
            <person name="Bills G."/>
            <person name="Bluhm B.H."/>
            <person name="Cannon C."/>
            <person name="Castanera R."/>
            <person name="Culley D.E."/>
            <person name="Daum C."/>
            <person name="Ezra D."/>
            <person name="Gonzalez J.B."/>
            <person name="Henrissat B."/>
            <person name="Kuo A."/>
            <person name="Liang C."/>
            <person name="Lipzen A."/>
            <person name="Lutzoni F."/>
            <person name="Magnuson J."/>
            <person name="Mondo S."/>
            <person name="Nolan M."/>
            <person name="Ohm R."/>
            <person name="Pangilinan J."/>
            <person name="Park H.-J.H."/>
            <person name="Ramirez L."/>
            <person name="Alfaro M."/>
            <person name="Sun H."/>
            <person name="Tritt A."/>
            <person name="Yoshinaga Y."/>
            <person name="Zwiers L.-H.L."/>
            <person name="Turgeon B.G."/>
            <person name="Goodwin S.B."/>
            <person name="Spatafora J.W."/>
            <person name="Crous P.W."/>
            <person name="Grigoriev I.V."/>
        </authorList>
    </citation>
    <scope>NUCLEOTIDE SEQUENCE [LARGE SCALE GENOMIC DNA]</scope>
    <source>
        <strain evidence="12 13">CBS 611.86</strain>
    </source>
</reference>
<evidence type="ECO:0000256" key="11">
    <source>
        <dbReference type="RuleBase" id="RU000488"/>
    </source>
</evidence>
<dbReference type="PROSITE" id="PS50920">
    <property type="entry name" value="SOLCAR"/>
    <property type="match status" value="3"/>
</dbReference>
<evidence type="ECO:0000256" key="3">
    <source>
        <dbReference type="ARBA" id="ARBA00022448"/>
    </source>
</evidence>
<protein>
    <submittedName>
        <fullName evidence="12">Mitochondrial 2-oxodicarboxylate carrier protein-like protein</fullName>
    </submittedName>
</protein>
<feature type="repeat" description="Solcar" evidence="10">
    <location>
        <begin position="114"/>
        <end position="200"/>
    </location>
</feature>
<evidence type="ECO:0000313" key="13">
    <source>
        <dbReference type="Proteomes" id="UP000481861"/>
    </source>
</evidence>
<evidence type="ECO:0000256" key="2">
    <source>
        <dbReference type="ARBA" id="ARBA00006375"/>
    </source>
</evidence>
<keyword evidence="13" id="KW-1185">Reference proteome</keyword>
<dbReference type="OrthoDB" id="434783at2759"/>
<comment type="similarity">
    <text evidence="2 11">Belongs to the mitochondrial carrier (TC 2.A.29) family.</text>
</comment>
<dbReference type="Gene3D" id="1.50.40.10">
    <property type="entry name" value="Mitochondrial carrier domain"/>
    <property type="match status" value="1"/>
</dbReference>
<evidence type="ECO:0000256" key="5">
    <source>
        <dbReference type="ARBA" id="ARBA00022737"/>
    </source>
</evidence>
<comment type="subcellular location">
    <subcellularLocation>
        <location evidence="1">Mitochondrion inner membrane</location>
        <topology evidence="1">Multi-pass membrane protein</topology>
    </subcellularLocation>
</comment>
<evidence type="ECO:0000256" key="8">
    <source>
        <dbReference type="ARBA" id="ARBA00023128"/>
    </source>
</evidence>
<dbReference type="PRINTS" id="PR00926">
    <property type="entry name" value="MITOCARRIER"/>
</dbReference>
<keyword evidence="6" id="KW-0999">Mitochondrion inner membrane</keyword>
<dbReference type="InterPro" id="IPR002113">
    <property type="entry name" value="ADT_euk_type"/>
</dbReference>
<dbReference type="InterPro" id="IPR018108">
    <property type="entry name" value="MCP_transmembrane"/>
</dbReference>
<keyword evidence="8" id="KW-0496">Mitochondrion</keyword>
<dbReference type="SUPFAM" id="SSF103506">
    <property type="entry name" value="Mitochondrial carrier"/>
    <property type="match status" value="1"/>
</dbReference>
<evidence type="ECO:0000256" key="6">
    <source>
        <dbReference type="ARBA" id="ARBA00022792"/>
    </source>
</evidence>
<dbReference type="Proteomes" id="UP000481861">
    <property type="component" value="Unassembled WGS sequence"/>
</dbReference>
<keyword evidence="7" id="KW-1133">Transmembrane helix</keyword>
<gene>
    <name evidence="12" type="ORF">BDV95DRAFT_486508</name>
</gene>
<dbReference type="InterPro" id="IPR051752">
    <property type="entry name" value="Mito_2-oxodicarb_carrier"/>
</dbReference>
<evidence type="ECO:0000256" key="4">
    <source>
        <dbReference type="ARBA" id="ARBA00022692"/>
    </source>
</evidence>
<dbReference type="GO" id="GO:1990544">
    <property type="term" value="P:mitochondrial ATP transmembrane transport"/>
    <property type="evidence" value="ECO:0007669"/>
    <property type="project" value="InterPro"/>
</dbReference>
<dbReference type="GO" id="GO:0140021">
    <property type="term" value="P:mitochondrial ADP transmembrane transport"/>
    <property type="evidence" value="ECO:0007669"/>
    <property type="project" value="InterPro"/>
</dbReference>
<name>A0A7C8IAM0_9PLEO</name>
<keyword evidence="3 11" id="KW-0813">Transport</keyword>
<keyword evidence="4 10" id="KW-0812">Transmembrane</keyword>
<evidence type="ECO:0000256" key="1">
    <source>
        <dbReference type="ARBA" id="ARBA00004448"/>
    </source>
</evidence>